<evidence type="ECO:0000256" key="1">
    <source>
        <dbReference type="ARBA" id="ARBA00023065"/>
    </source>
</evidence>
<organism evidence="3 4">
    <name type="scientific">Cinchona calisaya</name>
    <dbReference type="NCBI Taxonomy" id="153742"/>
    <lineage>
        <taxon>Eukaryota</taxon>
        <taxon>Viridiplantae</taxon>
        <taxon>Streptophyta</taxon>
        <taxon>Embryophyta</taxon>
        <taxon>Tracheophyta</taxon>
        <taxon>Spermatophyta</taxon>
        <taxon>Magnoliopsida</taxon>
        <taxon>eudicotyledons</taxon>
        <taxon>Gunneridae</taxon>
        <taxon>Pentapetalae</taxon>
        <taxon>asterids</taxon>
        <taxon>lamiids</taxon>
        <taxon>Gentianales</taxon>
        <taxon>Rubiaceae</taxon>
        <taxon>Cinchonoideae</taxon>
        <taxon>Cinchoneae</taxon>
        <taxon>Cinchona</taxon>
    </lineage>
</organism>
<keyword evidence="2" id="KW-0472">Membrane</keyword>
<dbReference type="Proteomes" id="UP001630127">
    <property type="component" value="Unassembled WGS sequence"/>
</dbReference>
<keyword evidence="2" id="KW-0812">Transmembrane</keyword>
<protein>
    <submittedName>
        <fullName evidence="3">Uncharacterized protein</fullName>
    </submittedName>
</protein>
<keyword evidence="4" id="KW-1185">Reference proteome</keyword>
<keyword evidence="2" id="KW-1133">Transmembrane helix</keyword>
<comment type="caution">
    <text evidence="3">The sequence shown here is derived from an EMBL/GenBank/DDBJ whole genome shotgun (WGS) entry which is preliminary data.</text>
</comment>
<dbReference type="EMBL" id="JBJUIK010000009">
    <property type="protein sequence ID" value="KAL3517438.1"/>
    <property type="molecule type" value="Genomic_DNA"/>
</dbReference>
<dbReference type="PANTHER" id="PTHR11878:SF65">
    <property type="entry name" value="NA_CA-EXCHANGE PROTEIN, ISOFORM G"/>
    <property type="match status" value="1"/>
</dbReference>
<dbReference type="InterPro" id="IPR051171">
    <property type="entry name" value="CaCA"/>
</dbReference>
<dbReference type="GO" id="GO:0006811">
    <property type="term" value="P:monoatomic ion transport"/>
    <property type="evidence" value="ECO:0007669"/>
    <property type="project" value="UniProtKB-KW"/>
</dbReference>
<sequence>MDLPQNDSIGSMQRAYYNSKDAKCDSYLLFYQETVRGNALRAFLYFMLLAYCFIGLSPITARFFRSMENVVKHSWQVVKVDPLTGPKTIEYEKVWNYTIADITLLAFGTSFPQISLATIDAI</sequence>
<keyword evidence="1" id="KW-0813">Transport</keyword>
<evidence type="ECO:0000313" key="3">
    <source>
        <dbReference type="EMBL" id="KAL3517438.1"/>
    </source>
</evidence>
<dbReference type="PANTHER" id="PTHR11878">
    <property type="entry name" value="SODIUM/CALCIUM EXCHANGER"/>
    <property type="match status" value="1"/>
</dbReference>
<name>A0ABD2ZDB8_9GENT</name>
<accession>A0ABD2ZDB8</accession>
<proteinExistence type="predicted"/>
<evidence type="ECO:0000256" key="2">
    <source>
        <dbReference type="SAM" id="Phobius"/>
    </source>
</evidence>
<evidence type="ECO:0000313" key="4">
    <source>
        <dbReference type="Proteomes" id="UP001630127"/>
    </source>
</evidence>
<gene>
    <name evidence="3" type="ORF">ACH5RR_020027</name>
</gene>
<feature type="transmembrane region" description="Helical" evidence="2">
    <location>
        <begin position="42"/>
        <end position="64"/>
    </location>
</feature>
<keyword evidence="1" id="KW-0406">Ion transport</keyword>
<dbReference type="AlphaFoldDB" id="A0ABD2ZDB8"/>
<reference evidence="3 4" key="1">
    <citation type="submission" date="2024-11" db="EMBL/GenBank/DDBJ databases">
        <title>A near-complete genome assembly of Cinchona calisaya.</title>
        <authorList>
            <person name="Lian D.C."/>
            <person name="Zhao X.W."/>
            <person name="Wei L."/>
        </authorList>
    </citation>
    <scope>NUCLEOTIDE SEQUENCE [LARGE SCALE GENOMIC DNA]</scope>
    <source>
        <tissue evidence="3">Nenye</tissue>
    </source>
</reference>